<reference evidence="1" key="1">
    <citation type="journal article" date="2016" name="Front. Microbiol.">
        <title>Genome Sequence of the Piezophilic, Mesophilic Sulfate-Reducing Bacterium Desulfovibrio indicus J2T.</title>
        <authorList>
            <person name="Cao J."/>
            <person name="Maignien L."/>
            <person name="Shao Z."/>
            <person name="Alain K."/>
            <person name="Jebbar M."/>
        </authorList>
    </citation>
    <scope>NUCLEOTIDE SEQUENCE</scope>
    <source>
        <strain evidence="1">NBRC 103626</strain>
    </source>
</reference>
<gene>
    <name evidence="1" type="ORF">NBEOAGPD_4709</name>
</gene>
<evidence type="ECO:0000313" key="2">
    <source>
        <dbReference type="Proteomes" id="UP001055108"/>
    </source>
</evidence>
<dbReference type="RefSeq" id="WP_238306693.1">
    <property type="nucleotide sequence ID" value="NZ_BPQM01000140.1"/>
</dbReference>
<protein>
    <submittedName>
        <fullName evidence="1">Uncharacterized protein</fullName>
    </submittedName>
</protein>
<name>A0AA37HT98_9HYPH</name>
<reference evidence="1" key="2">
    <citation type="submission" date="2021-08" db="EMBL/GenBank/DDBJ databases">
        <authorList>
            <person name="Tani A."/>
            <person name="Ola A."/>
            <person name="Ogura Y."/>
            <person name="Katsura K."/>
            <person name="Hayashi T."/>
        </authorList>
    </citation>
    <scope>NUCLEOTIDE SEQUENCE</scope>
    <source>
        <strain evidence="1">NBRC 103626</strain>
    </source>
</reference>
<sequence>MSKRYAEPELTSAQIHELIDLARKTDESLSTLDGSNQAMYLLRTFNMADRVYGLWPDSAQPSGYAYGIMKGKLGSAAMRRVAKNAEISVTAVFQEGEDHADLTGEVYGGLESCADDHPEAYAQAFNFWINIVPANFEATKARIRGYILG</sequence>
<dbReference type="AlphaFoldDB" id="A0AA37HT98"/>
<evidence type="ECO:0000313" key="1">
    <source>
        <dbReference type="EMBL" id="GJD81460.1"/>
    </source>
</evidence>
<proteinExistence type="predicted"/>
<comment type="caution">
    <text evidence="1">The sequence shown here is derived from an EMBL/GenBank/DDBJ whole genome shotgun (WGS) entry which is preliminary data.</text>
</comment>
<dbReference type="Proteomes" id="UP001055108">
    <property type="component" value="Unassembled WGS sequence"/>
</dbReference>
<keyword evidence="2" id="KW-1185">Reference proteome</keyword>
<organism evidence="1 2">
    <name type="scientific">Methylobacterium gregans</name>
    <dbReference type="NCBI Taxonomy" id="374424"/>
    <lineage>
        <taxon>Bacteria</taxon>
        <taxon>Pseudomonadati</taxon>
        <taxon>Pseudomonadota</taxon>
        <taxon>Alphaproteobacteria</taxon>
        <taxon>Hyphomicrobiales</taxon>
        <taxon>Methylobacteriaceae</taxon>
        <taxon>Methylobacterium</taxon>
    </lineage>
</organism>
<dbReference type="EMBL" id="BPQM01000140">
    <property type="protein sequence ID" value="GJD81460.1"/>
    <property type="molecule type" value="Genomic_DNA"/>
</dbReference>
<accession>A0AA37HT98</accession>